<evidence type="ECO:0000256" key="12">
    <source>
        <dbReference type="PROSITE-ProRule" id="PRU00560"/>
    </source>
</evidence>
<evidence type="ECO:0000256" key="11">
    <source>
        <dbReference type="ARBA" id="ARBA00048988"/>
    </source>
</evidence>
<dbReference type="InterPro" id="IPR014016">
    <property type="entry name" value="UvrD-like_ATP-bd"/>
</dbReference>
<dbReference type="InterPro" id="IPR000212">
    <property type="entry name" value="DNA_helicase_UvrD/REP"/>
</dbReference>
<accession>A0A5C5VY68</accession>
<evidence type="ECO:0000313" key="16">
    <source>
        <dbReference type="Proteomes" id="UP000317243"/>
    </source>
</evidence>
<evidence type="ECO:0000313" key="15">
    <source>
        <dbReference type="EMBL" id="TWT43087.1"/>
    </source>
</evidence>
<evidence type="ECO:0000256" key="2">
    <source>
        <dbReference type="ARBA" id="ARBA00022741"/>
    </source>
</evidence>
<dbReference type="AlphaFoldDB" id="A0A5C5VY68"/>
<dbReference type="Pfam" id="PF00580">
    <property type="entry name" value="UvrD-helicase"/>
    <property type="match status" value="1"/>
</dbReference>
<evidence type="ECO:0000256" key="5">
    <source>
        <dbReference type="ARBA" id="ARBA00022840"/>
    </source>
</evidence>
<dbReference type="PANTHER" id="PTHR11070:SF2">
    <property type="entry name" value="ATP-DEPENDENT DNA HELICASE SRS2"/>
    <property type="match status" value="1"/>
</dbReference>
<name>A0A5C5VY68_9PLAN</name>
<dbReference type="SUPFAM" id="SSF52540">
    <property type="entry name" value="P-loop containing nucleoside triphosphate hydrolases"/>
    <property type="match status" value="1"/>
</dbReference>
<dbReference type="Gene3D" id="1.10.486.10">
    <property type="entry name" value="PCRA, domain 4"/>
    <property type="match status" value="1"/>
</dbReference>
<keyword evidence="7" id="KW-0413">Isomerase</keyword>
<keyword evidence="4 12" id="KW-0347">Helicase</keyword>
<evidence type="ECO:0000256" key="6">
    <source>
        <dbReference type="ARBA" id="ARBA00023125"/>
    </source>
</evidence>
<proteinExistence type="inferred from homology"/>
<keyword evidence="16" id="KW-1185">Reference proteome</keyword>
<dbReference type="EC" id="5.6.2.4" evidence="9"/>
<comment type="catalytic activity">
    <reaction evidence="11">
        <text>ATP + H2O = ADP + phosphate + H(+)</text>
        <dbReference type="Rhea" id="RHEA:13065"/>
        <dbReference type="ChEBI" id="CHEBI:15377"/>
        <dbReference type="ChEBI" id="CHEBI:15378"/>
        <dbReference type="ChEBI" id="CHEBI:30616"/>
        <dbReference type="ChEBI" id="CHEBI:43474"/>
        <dbReference type="ChEBI" id="CHEBI:456216"/>
        <dbReference type="EC" id="5.6.2.4"/>
    </reaction>
</comment>
<dbReference type="InterPro" id="IPR013986">
    <property type="entry name" value="DExx_box_DNA_helicase_dom_sf"/>
</dbReference>
<sequence>MNVLSDGLTDSQAEAVHFINGPLLIVAGPGSGKTRVVTRRIANLVMNANVHPRNLLAITFTNKAAKEMGARVEALLPGQRIWVSTFHRFCARILREYGDVVGIKSSFSILDTSDQKQLLRIVLNDLDFDTVHFSPEKVLWRISDAKNDLITPENFNERFDEGVSNHWDGVVRKAYPAYQKALLESNAVDFDDLLMHVALMLAEQTELCRELAQRYRYILVDEYQDTNSAQYQIVAALAQHHQNLCVTGDPDQSIYGWRGARIENILRFERDFPTAQTIRLEQNFRSTGLILRSADSLIACNRQLKAKKLFTAQADGEPVRLLIFPDSRAEAAGIAQEIRDLVDTGDYQWSDVAIFYRVNALSRQVETALMRHRVPFQVASGVAFYDRAEIKDLLAYLRLVENPLDHTAFLRIVNKPLRGLGKTSQNRLLRWAQLNHLTPLEACVRASEVPKLSKRAIVGFRRFAEMINGFSLAGAGSVGDLLVEIIDKTYFVAPWQGSPNEADAEKVANVEELVAAARQYDEALGDDRSLQGFLEQTALISETDFLENTSGQVSLMSLHAAKGLEFPIVFVLGLEEGLIPHERSLQSESRRELEEERRLLFVGMTRAEERLYLTESRIRSMHGRTVPTIESPFIRELECERIDVDDTGEFAATQWQQPVPESKPTPGLPGIPKLMTGASLLNGEKESVDIPIGFRIGMLVRHPRYGRGTVTDVSGYGGRRTVTVHFSGDDKKETFVASKAPLQPLGE</sequence>
<keyword evidence="2 12" id="KW-0547">Nucleotide-binding</keyword>
<feature type="binding site" evidence="12">
    <location>
        <begin position="27"/>
        <end position="34"/>
    </location>
    <ligand>
        <name>ATP</name>
        <dbReference type="ChEBI" id="CHEBI:30616"/>
    </ligand>
</feature>
<feature type="domain" description="UvrD-like helicase C-terminal" evidence="14">
    <location>
        <begin position="288"/>
        <end position="563"/>
    </location>
</feature>
<dbReference type="GO" id="GO:0005829">
    <property type="term" value="C:cytosol"/>
    <property type="evidence" value="ECO:0007669"/>
    <property type="project" value="TreeGrafter"/>
</dbReference>
<evidence type="ECO:0000256" key="3">
    <source>
        <dbReference type="ARBA" id="ARBA00022801"/>
    </source>
</evidence>
<keyword evidence="6" id="KW-0238">DNA-binding</keyword>
<feature type="domain" description="UvrD-like helicase ATP-binding" evidence="13">
    <location>
        <begin position="6"/>
        <end position="287"/>
    </location>
</feature>
<evidence type="ECO:0000256" key="4">
    <source>
        <dbReference type="ARBA" id="ARBA00022806"/>
    </source>
</evidence>
<dbReference type="GO" id="GO:0003677">
    <property type="term" value="F:DNA binding"/>
    <property type="evidence" value="ECO:0007669"/>
    <property type="project" value="UniProtKB-KW"/>
</dbReference>
<comment type="caution">
    <text evidence="15">The sequence shown here is derived from an EMBL/GenBank/DDBJ whole genome shotgun (WGS) entry which is preliminary data.</text>
</comment>
<dbReference type="EMBL" id="SIHI01000033">
    <property type="protein sequence ID" value="TWT43087.1"/>
    <property type="molecule type" value="Genomic_DNA"/>
</dbReference>
<comment type="catalytic activity">
    <reaction evidence="8">
        <text>Couples ATP hydrolysis with the unwinding of duplex DNA by translocating in the 3'-5' direction.</text>
        <dbReference type="EC" id="5.6.2.4"/>
    </reaction>
</comment>
<dbReference type="CDD" id="cd17932">
    <property type="entry name" value="DEXQc_UvrD"/>
    <property type="match status" value="1"/>
</dbReference>
<dbReference type="Proteomes" id="UP000317243">
    <property type="component" value="Unassembled WGS sequence"/>
</dbReference>
<dbReference type="PROSITE" id="PS51217">
    <property type="entry name" value="UVRD_HELICASE_CTER"/>
    <property type="match status" value="1"/>
</dbReference>
<dbReference type="GO" id="GO:0043138">
    <property type="term" value="F:3'-5' DNA helicase activity"/>
    <property type="evidence" value="ECO:0007669"/>
    <property type="project" value="UniProtKB-EC"/>
</dbReference>
<dbReference type="GO" id="GO:0016887">
    <property type="term" value="F:ATP hydrolysis activity"/>
    <property type="evidence" value="ECO:0007669"/>
    <property type="project" value="RHEA"/>
</dbReference>
<evidence type="ECO:0000256" key="7">
    <source>
        <dbReference type="ARBA" id="ARBA00023235"/>
    </source>
</evidence>
<dbReference type="InterPro" id="IPR014017">
    <property type="entry name" value="DNA_helicase_UvrD-like_C"/>
</dbReference>
<dbReference type="OrthoDB" id="9810135at2"/>
<evidence type="ECO:0000259" key="14">
    <source>
        <dbReference type="PROSITE" id="PS51217"/>
    </source>
</evidence>
<dbReference type="PROSITE" id="PS51198">
    <property type="entry name" value="UVRD_HELICASE_ATP_BIND"/>
    <property type="match status" value="1"/>
</dbReference>
<dbReference type="PANTHER" id="PTHR11070">
    <property type="entry name" value="UVRD / RECB / PCRA DNA HELICASE FAMILY MEMBER"/>
    <property type="match status" value="1"/>
</dbReference>
<dbReference type="GO" id="GO:0033202">
    <property type="term" value="C:DNA helicase complex"/>
    <property type="evidence" value="ECO:0007669"/>
    <property type="project" value="TreeGrafter"/>
</dbReference>
<evidence type="ECO:0000256" key="1">
    <source>
        <dbReference type="ARBA" id="ARBA00009922"/>
    </source>
</evidence>
<dbReference type="RefSeq" id="WP_146511847.1">
    <property type="nucleotide sequence ID" value="NZ_SIHI01000033.1"/>
</dbReference>
<reference evidence="15 16" key="1">
    <citation type="submission" date="2019-02" db="EMBL/GenBank/DDBJ databases">
        <title>Deep-cultivation of Planctomycetes and their phenomic and genomic characterization uncovers novel biology.</title>
        <authorList>
            <person name="Wiegand S."/>
            <person name="Jogler M."/>
            <person name="Boedeker C."/>
            <person name="Pinto D."/>
            <person name="Vollmers J."/>
            <person name="Rivas-Marin E."/>
            <person name="Kohn T."/>
            <person name="Peeters S.H."/>
            <person name="Heuer A."/>
            <person name="Rast P."/>
            <person name="Oberbeckmann S."/>
            <person name="Bunk B."/>
            <person name="Jeske O."/>
            <person name="Meyerdierks A."/>
            <person name="Storesund J.E."/>
            <person name="Kallscheuer N."/>
            <person name="Luecker S."/>
            <person name="Lage O.M."/>
            <person name="Pohl T."/>
            <person name="Merkel B.J."/>
            <person name="Hornburger P."/>
            <person name="Mueller R.-W."/>
            <person name="Bruemmer F."/>
            <person name="Labrenz M."/>
            <person name="Spormann A.M."/>
            <person name="Op Den Camp H."/>
            <person name="Overmann J."/>
            <person name="Amann R."/>
            <person name="Jetten M.S.M."/>
            <person name="Mascher T."/>
            <person name="Medema M.H."/>
            <person name="Devos D.P."/>
            <person name="Kaster A.-K."/>
            <person name="Ovreas L."/>
            <person name="Rohde M."/>
            <person name="Galperin M.Y."/>
            <person name="Jogler C."/>
        </authorList>
    </citation>
    <scope>NUCLEOTIDE SEQUENCE [LARGE SCALE GENOMIC DNA]</scope>
    <source>
        <strain evidence="15 16">KOR42</strain>
    </source>
</reference>
<dbReference type="Pfam" id="PF13361">
    <property type="entry name" value="UvrD_C"/>
    <property type="match status" value="2"/>
</dbReference>
<keyword evidence="5 12" id="KW-0067">ATP-binding</keyword>
<gene>
    <name evidence="15" type="primary">pcrA_1</name>
    <name evidence="15" type="ORF">KOR42_44930</name>
</gene>
<evidence type="ECO:0000256" key="10">
    <source>
        <dbReference type="ARBA" id="ARBA00034923"/>
    </source>
</evidence>
<evidence type="ECO:0000256" key="8">
    <source>
        <dbReference type="ARBA" id="ARBA00034617"/>
    </source>
</evidence>
<evidence type="ECO:0000256" key="9">
    <source>
        <dbReference type="ARBA" id="ARBA00034808"/>
    </source>
</evidence>
<evidence type="ECO:0000259" key="13">
    <source>
        <dbReference type="PROSITE" id="PS51198"/>
    </source>
</evidence>
<keyword evidence="3 12" id="KW-0378">Hydrolase</keyword>
<protein>
    <recommendedName>
        <fullName evidence="9">DNA 3'-5' helicase</fullName>
        <ecNumber evidence="9">5.6.2.4</ecNumber>
    </recommendedName>
    <alternativeName>
        <fullName evidence="10">DNA 3'-5' helicase II</fullName>
    </alternativeName>
</protein>
<comment type="similarity">
    <text evidence="1">Belongs to the helicase family. UvrD subfamily.</text>
</comment>
<dbReference type="InterPro" id="IPR027417">
    <property type="entry name" value="P-loop_NTPase"/>
</dbReference>
<dbReference type="Gene3D" id="3.40.50.300">
    <property type="entry name" value="P-loop containing nucleotide triphosphate hydrolases"/>
    <property type="match status" value="2"/>
</dbReference>
<dbReference type="GO" id="GO:0005524">
    <property type="term" value="F:ATP binding"/>
    <property type="evidence" value="ECO:0007669"/>
    <property type="project" value="UniProtKB-UniRule"/>
</dbReference>
<dbReference type="Gene3D" id="1.10.10.160">
    <property type="match status" value="1"/>
</dbReference>
<organism evidence="15 16">
    <name type="scientific">Thalassoglobus neptunius</name>
    <dbReference type="NCBI Taxonomy" id="1938619"/>
    <lineage>
        <taxon>Bacteria</taxon>
        <taxon>Pseudomonadati</taxon>
        <taxon>Planctomycetota</taxon>
        <taxon>Planctomycetia</taxon>
        <taxon>Planctomycetales</taxon>
        <taxon>Planctomycetaceae</taxon>
        <taxon>Thalassoglobus</taxon>
    </lineage>
</organism>
<dbReference type="GO" id="GO:0000725">
    <property type="term" value="P:recombinational repair"/>
    <property type="evidence" value="ECO:0007669"/>
    <property type="project" value="TreeGrafter"/>
</dbReference>